<feature type="compositionally biased region" description="Low complexity" evidence="2">
    <location>
        <begin position="36"/>
        <end position="56"/>
    </location>
</feature>
<comment type="caution">
    <text evidence="5">The sequence shown here is derived from an EMBL/GenBank/DDBJ whole genome shotgun (WGS) entry which is preliminary data.</text>
</comment>
<dbReference type="PANTHER" id="PTHR28156:SF1">
    <property type="entry name" value="FAS1 DOMAIN-CONTAINING PROTEIN YDR262W"/>
    <property type="match status" value="1"/>
</dbReference>
<accession>A0A4U0UWR2</accession>
<evidence type="ECO:0000313" key="6">
    <source>
        <dbReference type="Proteomes" id="UP000310066"/>
    </source>
</evidence>
<reference evidence="5 6" key="1">
    <citation type="submission" date="2017-03" db="EMBL/GenBank/DDBJ databases">
        <title>Genomes of endolithic fungi from Antarctica.</title>
        <authorList>
            <person name="Coleine C."/>
            <person name="Masonjones S."/>
            <person name="Stajich J.E."/>
        </authorList>
    </citation>
    <scope>NUCLEOTIDE SEQUENCE [LARGE SCALE GENOMIC DNA]</scope>
    <source>
        <strain evidence="5 6">CCFEE 5311</strain>
    </source>
</reference>
<evidence type="ECO:0000256" key="1">
    <source>
        <dbReference type="ARBA" id="ARBA00022729"/>
    </source>
</evidence>
<dbReference type="Proteomes" id="UP000310066">
    <property type="component" value="Unassembled WGS sequence"/>
</dbReference>
<gene>
    <name evidence="5" type="ORF">B0A54_08900</name>
</gene>
<evidence type="ECO:0000256" key="3">
    <source>
        <dbReference type="SAM" id="SignalP"/>
    </source>
</evidence>
<dbReference type="InterPro" id="IPR000782">
    <property type="entry name" value="FAS1_domain"/>
</dbReference>
<name>A0A4U0UWR2_9PEZI</name>
<dbReference type="AlphaFoldDB" id="A0A4U0UWR2"/>
<sequence length="230" mass="24552">MRPYFLAASLVTSAVLLVPASAQLLPFFTKPSTSRQPDLNRQQQQQQQQPIMNANPPNNPPPASSSSSAPTPPASAEAAVILSDVIGNSRQTNIFAGFTRDISSVATRLDASLLNTTVLAPANTAISALPRKPWEDPKDYAEMGAAAYEGLSGSDRAGSNLRRFVEAHVVPVSPWGEGEKVKTLAGTEVWWESRGGKTVVLPGEVEVERVVSRVANGEVWMLKGSLNYAA</sequence>
<keyword evidence="1 3" id="KW-0732">Signal</keyword>
<feature type="region of interest" description="Disordered" evidence="2">
    <location>
        <begin position="29"/>
        <end position="74"/>
    </location>
</feature>
<feature type="signal peptide" evidence="3">
    <location>
        <begin position="1"/>
        <end position="22"/>
    </location>
</feature>
<dbReference type="PANTHER" id="PTHR28156">
    <property type="entry name" value="FAS1 DOMAIN-CONTAINING PROTEIN YDR262W"/>
    <property type="match status" value="1"/>
</dbReference>
<dbReference type="EMBL" id="NAJP01000035">
    <property type="protein sequence ID" value="TKA40112.1"/>
    <property type="molecule type" value="Genomic_DNA"/>
</dbReference>
<evidence type="ECO:0000256" key="2">
    <source>
        <dbReference type="SAM" id="MobiDB-lite"/>
    </source>
</evidence>
<dbReference type="PROSITE" id="PS50213">
    <property type="entry name" value="FAS1"/>
    <property type="match status" value="1"/>
</dbReference>
<feature type="domain" description="FAS1" evidence="4">
    <location>
        <begin position="79"/>
        <end position="226"/>
    </location>
</feature>
<protein>
    <recommendedName>
        <fullName evidence="4">FAS1 domain-containing protein</fullName>
    </recommendedName>
</protein>
<evidence type="ECO:0000259" key="4">
    <source>
        <dbReference type="PROSITE" id="PS50213"/>
    </source>
</evidence>
<dbReference type="OrthoDB" id="5551751at2759"/>
<evidence type="ECO:0000313" key="5">
    <source>
        <dbReference type="EMBL" id="TKA40112.1"/>
    </source>
</evidence>
<dbReference type="Gene3D" id="2.30.180.10">
    <property type="entry name" value="FAS1 domain"/>
    <property type="match status" value="1"/>
</dbReference>
<dbReference type="InterPro" id="IPR040200">
    <property type="entry name" value="Mug57-like"/>
</dbReference>
<organism evidence="5 6">
    <name type="scientific">Friedmanniomyces endolithicus</name>
    <dbReference type="NCBI Taxonomy" id="329885"/>
    <lineage>
        <taxon>Eukaryota</taxon>
        <taxon>Fungi</taxon>
        <taxon>Dikarya</taxon>
        <taxon>Ascomycota</taxon>
        <taxon>Pezizomycotina</taxon>
        <taxon>Dothideomycetes</taxon>
        <taxon>Dothideomycetidae</taxon>
        <taxon>Mycosphaerellales</taxon>
        <taxon>Teratosphaeriaceae</taxon>
        <taxon>Friedmanniomyces</taxon>
    </lineage>
</organism>
<proteinExistence type="predicted"/>
<dbReference type="InterPro" id="IPR036378">
    <property type="entry name" value="FAS1_dom_sf"/>
</dbReference>
<dbReference type="STRING" id="329885.A0A4U0UWR2"/>
<feature type="chain" id="PRO_5020427534" description="FAS1 domain-containing protein" evidence="3">
    <location>
        <begin position="23"/>
        <end position="230"/>
    </location>
</feature>
<dbReference type="SUPFAM" id="SSF82153">
    <property type="entry name" value="FAS1 domain"/>
    <property type="match status" value="1"/>
</dbReference>
<feature type="compositionally biased region" description="Low complexity" evidence="2">
    <location>
        <begin position="64"/>
        <end position="74"/>
    </location>
</feature>